<evidence type="ECO:0000313" key="1">
    <source>
        <dbReference type="EMBL" id="QFG09553.1"/>
    </source>
</evidence>
<protein>
    <submittedName>
        <fullName evidence="1">Uncharacterized protein</fullName>
    </submittedName>
</protein>
<sequence length="142" mass="15589">MVGLPNTRVIPTNWAEHHRAAAAGTHTAEVQWFHRGAPEPWPLPENWTGPEAFHTCTANVQKLNASARAVAADQPVSDRDYLVSIPMDAPEIRTGEQDGDYCKVTASSDPLLIGRTLNATDIQHGSLMFERDIVCTDTQTQN</sequence>
<accession>A0A5J6TFB9</accession>
<dbReference type="Proteomes" id="UP000325735">
    <property type="component" value="Segment"/>
</dbReference>
<proteinExistence type="predicted"/>
<organism evidence="1 2">
    <name type="scientific">Arthrobacter phage TripleJ</name>
    <dbReference type="NCBI Taxonomy" id="2599838"/>
    <lineage>
        <taxon>Viruses</taxon>
        <taxon>Duplodnaviria</taxon>
        <taxon>Heunggongvirae</taxon>
        <taxon>Uroviricota</taxon>
        <taxon>Caudoviricetes</taxon>
        <taxon>Triplejayvirus</taxon>
        <taxon>Triplejayvirus tripleJ</taxon>
    </lineage>
</organism>
<dbReference type="EMBL" id="MN234178">
    <property type="protein sequence ID" value="QFG09553.1"/>
    <property type="molecule type" value="Genomic_DNA"/>
</dbReference>
<evidence type="ECO:0000313" key="2">
    <source>
        <dbReference type="Proteomes" id="UP000325735"/>
    </source>
</evidence>
<dbReference type="GeneID" id="55813772"/>
<gene>
    <name evidence="1" type="primary">9</name>
    <name evidence="1" type="ORF">PBI_TRIPLEJ_9</name>
</gene>
<name>A0A5J6TFB9_9CAUD</name>
<dbReference type="InterPro" id="IPR046075">
    <property type="entry name" value="DUF6093"/>
</dbReference>
<dbReference type="Pfam" id="PF19586">
    <property type="entry name" value="DUF6093"/>
    <property type="match status" value="1"/>
</dbReference>
<dbReference type="KEGG" id="vg:55813772"/>
<keyword evidence="2" id="KW-1185">Reference proteome</keyword>
<dbReference type="RefSeq" id="YP_009884412.1">
    <property type="nucleotide sequence ID" value="NC_049470.1"/>
</dbReference>
<reference evidence="1 2" key="1">
    <citation type="submission" date="2019-07" db="EMBL/GenBank/DDBJ databases">
        <authorList>
            <person name="Stoner T.H."/>
            <person name="Garlena R.A."/>
            <person name="Russell D.A."/>
            <person name="Pope W.H."/>
            <person name="Jacobs-Sera D."/>
            <person name="Hatfull G.F."/>
        </authorList>
    </citation>
    <scope>NUCLEOTIDE SEQUENCE [LARGE SCALE GENOMIC DNA]</scope>
</reference>